<dbReference type="Proteomes" id="UP000232164">
    <property type="component" value="Unassembled WGS sequence"/>
</dbReference>
<protein>
    <submittedName>
        <fullName evidence="1">Uncharacterized protein</fullName>
    </submittedName>
</protein>
<dbReference type="EMBL" id="CP104144">
    <property type="protein sequence ID" value="UWU17786.1"/>
    <property type="molecule type" value="Genomic_DNA"/>
</dbReference>
<proteinExistence type="predicted"/>
<dbReference type="AlphaFoldDB" id="A0A2N0DF18"/>
<keyword evidence="4" id="KW-1185">Reference proteome</keyword>
<gene>
    <name evidence="1" type="ORF">CWR43_02300</name>
    <name evidence="2" type="ORF">N2599_20860</name>
</gene>
<reference evidence="1 3" key="1">
    <citation type="submission" date="2017-11" db="EMBL/GenBank/DDBJ databases">
        <authorList>
            <person name="Han C.G."/>
        </authorList>
    </citation>
    <scope>NUCLEOTIDE SEQUENCE [LARGE SCALE GENOMIC DNA]</scope>
    <source>
        <strain evidence="1 3">HCNT1</strain>
    </source>
</reference>
<evidence type="ECO:0000313" key="1">
    <source>
        <dbReference type="EMBL" id="PKA44704.1"/>
    </source>
</evidence>
<dbReference type="EMBL" id="PIQN01000003">
    <property type="protein sequence ID" value="PKA44704.1"/>
    <property type="molecule type" value="Genomic_DNA"/>
</dbReference>
<dbReference type="RefSeq" id="WP_037144133.1">
    <property type="nucleotide sequence ID" value="NZ_CP104144.1"/>
</dbReference>
<evidence type="ECO:0000313" key="3">
    <source>
        <dbReference type="Proteomes" id="UP000232164"/>
    </source>
</evidence>
<evidence type="ECO:0000313" key="4">
    <source>
        <dbReference type="Proteomes" id="UP001060123"/>
    </source>
</evidence>
<reference evidence="2" key="3">
    <citation type="submission" date="2022-09" db="EMBL/GenBank/DDBJ databases">
        <title>Australian commercial rhizobial inoculants.</title>
        <authorList>
            <person name="Kohlmeier M.G."/>
            <person name="O'Hara G.W."/>
            <person name="Colombi E."/>
            <person name="Ramsay J.P."/>
            <person name="Terpolilli J."/>
        </authorList>
    </citation>
    <scope>NUCLEOTIDE SEQUENCE</scope>
    <source>
        <strain evidence="2">WSM1592</strain>
        <plasmid evidence="2">pWSM1592_1</plasmid>
    </source>
</reference>
<accession>A0A2N0DF18</accession>
<evidence type="ECO:0000313" key="2">
    <source>
        <dbReference type="EMBL" id="UWU17786.1"/>
    </source>
</evidence>
<name>A0A2N0DF18_RHISU</name>
<sequence length="118" mass="12917">MPTKPEVKIERLEPATVVAPLLVRTPFKLIGYGLSKDIYVYISTREDGGDDVSNPDGSNDASTYKIKIVPDDSSTSTDRVLSLIAKPELDALPIDKPLWVAVKLNGKFEDAQPTFKLA</sequence>
<dbReference type="Proteomes" id="UP001060123">
    <property type="component" value="Plasmid pWSM1592_1"/>
</dbReference>
<reference evidence="1 3" key="2">
    <citation type="submission" date="2017-12" db="EMBL/GenBank/DDBJ databases">
        <title>Genome sequence of Rhizobium sullae HCNT1 isolated from Sulla coronaria nodules and featuring peculiar denitrification phenotypes.</title>
        <authorList>
            <person name="De Diego-Diaz B."/>
            <person name="Treu L."/>
            <person name="Campanaro S."/>
            <person name="Da Silva Duarte V."/>
            <person name="Basaglia M."/>
            <person name="Favaro L."/>
            <person name="Casella S."/>
            <person name="Squartini A."/>
        </authorList>
    </citation>
    <scope>NUCLEOTIDE SEQUENCE [LARGE SCALE GENOMIC DNA]</scope>
    <source>
        <strain evidence="1 3">HCNT1</strain>
    </source>
</reference>
<organism evidence="1 3">
    <name type="scientific">Rhizobium sullae</name>
    <name type="common">Rhizobium hedysari</name>
    <dbReference type="NCBI Taxonomy" id="50338"/>
    <lineage>
        <taxon>Bacteria</taxon>
        <taxon>Pseudomonadati</taxon>
        <taxon>Pseudomonadota</taxon>
        <taxon>Alphaproteobacteria</taxon>
        <taxon>Hyphomicrobiales</taxon>
        <taxon>Rhizobiaceae</taxon>
        <taxon>Rhizobium/Agrobacterium group</taxon>
        <taxon>Rhizobium</taxon>
    </lineage>
</organism>
<geneLocation type="plasmid" evidence="2 4">
    <name>pWSM1592_1</name>
</geneLocation>
<keyword evidence="2" id="KW-0614">Plasmid</keyword>